<evidence type="ECO:0000313" key="3">
    <source>
        <dbReference type="Proteomes" id="UP000186465"/>
    </source>
</evidence>
<feature type="compositionally biased region" description="Low complexity" evidence="1">
    <location>
        <begin position="43"/>
        <end position="52"/>
    </location>
</feature>
<sequence>MSESTARPARPRPRRRAVYISEADQARIDQGLKPSWEDGPGDGLSTDTGSGTENDARIVENIPPHAQPKL</sequence>
<evidence type="ECO:0000313" key="2">
    <source>
        <dbReference type="EMBL" id="OKL47363.1"/>
    </source>
</evidence>
<organism evidence="2 3">
    <name type="scientific">Boudabousia marimammalium</name>
    <dbReference type="NCBI Taxonomy" id="156892"/>
    <lineage>
        <taxon>Bacteria</taxon>
        <taxon>Bacillati</taxon>
        <taxon>Actinomycetota</taxon>
        <taxon>Actinomycetes</taxon>
        <taxon>Actinomycetales</taxon>
        <taxon>Actinomycetaceae</taxon>
        <taxon>Boudabousia</taxon>
    </lineage>
</organism>
<dbReference type="AlphaFoldDB" id="A0A1Q5PL48"/>
<evidence type="ECO:0000256" key="1">
    <source>
        <dbReference type="SAM" id="MobiDB-lite"/>
    </source>
</evidence>
<comment type="caution">
    <text evidence="2">The sequence shown here is derived from an EMBL/GenBank/DDBJ whole genome shotgun (WGS) entry which is preliminary data.</text>
</comment>
<dbReference type="STRING" id="156892.BM477_06765"/>
<dbReference type="EMBL" id="MPDM01000007">
    <property type="protein sequence ID" value="OKL47363.1"/>
    <property type="molecule type" value="Genomic_DNA"/>
</dbReference>
<name>A0A1Q5PL48_9ACTO</name>
<keyword evidence="3" id="KW-1185">Reference proteome</keyword>
<accession>A0A1Q5PL48</accession>
<evidence type="ECO:0008006" key="4">
    <source>
        <dbReference type="Google" id="ProtNLM"/>
    </source>
</evidence>
<proteinExistence type="predicted"/>
<dbReference type="Proteomes" id="UP000186465">
    <property type="component" value="Unassembled WGS sequence"/>
</dbReference>
<feature type="region of interest" description="Disordered" evidence="1">
    <location>
        <begin position="26"/>
        <end position="70"/>
    </location>
</feature>
<reference evidence="3" key="1">
    <citation type="submission" date="2016-11" db="EMBL/GenBank/DDBJ databases">
        <title>Actinomyces gypaetusis sp. nov. isolated from Gypaetus barbatus in Qinghai Tibet Plateau China.</title>
        <authorList>
            <person name="Meng X."/>
        </authorList>
    </citation>
    <scope>NUCLEOTIDE SEQUENCE [LARGE SCALE GENOMIC DNA]</scope>
    <source>
        <strain evidence="3">DSM 15383</strain>
    </source>
</reference>
<protein>
    <recommendedName>
        <fullName evidence="4">Toxin</fullName>
    </recommendedName>
</protein>
<dbReference type="RefSeq" id="WP_075361934.1">
    <property type="nucleotide sequence ID" value="NZ_MPDM01000007.1"/>
</dbReference>
<gene>
    <name evidence="2" type="ORF">BM477_06765</name>
</gene>